<evidence type="ECO:0000313" key="11">
    <source>
        <dbReference type="Proteomes" id="UP001642484"/>
    </source>
</evidence>
<keyword evidence="8" id="KW-0732">Signal</keyword>
<evidence type="ECO:0000313" key="10">
    <source>
        <dbReference type="EMBL" id="CAK9097834.1"/>
    </source>
</evidence>
<dbReference type="EMBL" id="CAXAMN010025783">
    <property type="protein sequence ID" value="CAK9097834.1"/>
    <property type="molecule type" value="Genomic_DNA"/>
</dbReference>
<dbReference type="PANTHER" id="PTHR18952:SF265">
    <property type="entry name" value="CARBONIC ANHYDRASE"/>
    <property type="match status" value="1"/>
</dbReference>
<name>A0ABP0RCF8_9DINO</name>
<evidence type="ECO:0000256" key="7">
    <source>
        <dbReference type="SAM" id="Phobius"/>
    </source>
</evidence>
<feature type="domain" description="Alpha-carbonic anhydrase" evidence="9">
    <location>
        <begin position="28"/>
        <end position="296"/>
    </location>
</feature>
<proteinExistence type="inferred from homology"/>
<dbReference type="PROSITE" id="PS51144">
    <property type="entry name" value="ALPHA_CA_2"/>
    <property type="match status" value="1"/>
</dbReference>
<evidence type="ECO:0000256" key="8">
    <source>
        <dbReference type="SAM" id="SignalP"/>
    </source>
</evidence>
<evidence type="ECO:0000256" key="4">
    <source>
        <dbReference type="ARBA" id="ARBA00022833"/>
    </source>
</evidence>
<comment type="caution">
    <text evidence="10">The sequence shown here is derived from an EMBL/GenBank/DDBJ whole genome shotgun (WGS) entry which is preliminary data.</text>
</comment>
<dbReference type="InterPro" id="IPR041891">
    <property type="entry name" value="Alpha_CA_prokaryot-like"/>
</dbReference>
<reference evidence="10 11" key="1">
    <citation type="submission" date="2024-02" db="EMBL/GenBank/DDBJ databases">
        <authorList>
            <person name="Chen Y."/>
            <person name="Shah S."/>
            <person name="Dougan E. K."/>
            <person name="Thang M."/>
            <person name="Chan C."/>
        </authorList>
    </citation>
    <scope>NUCLEOTIDE SEQUENCE [LARGE SCALE GENOMIC DNA]</scope>
</reference>
<evidence type="ECO:0000256" key="2">
    <source>
        <dbReference type="ARBA" id="ARBA00012925"/>
    </source>
</evidence>
<dbReference type="Proteomes" id="UP001642484">
    <property type="component" value="Unassembled WGS sequence"/>
</dbReference>
<protein>
    <recommendedName>
        <fullName evidence="2">carbonic anhydrase</fullName>
        <ecNumber evidence="2">4.2.1.1</ecNumber>
    </recommendedName>
</protein>
<feature type="transmembrane region" description="Helical" evidence="7">
    <location>
        <begin position="312"/>
        <end position="338"/>
    </location>
</feature>
<comment type="catalytic activity">
    <reaction evidence="6">
        <text>hydrogencarbonate + H(+) = CO2 + H2O</text>
        <dbReference type="Rhea" id="RHEA:10748"/>
        <dbReference type="ChEBI" id="CHEBI:15377"/>
        <dbReference type="ChEBI" id="CHEBI:15378"/>
        <dbReference type="ChEBI" id="CHEBI:16526"/>
        <dbReference type="ChEBI" id="CHEBI:17544"/>
        <dbReference type="EC" id="4.2.1.1"/>
    </reaction>
</comment>
<dbReference type="SUPFAM" id="SSF51069">
    <property type="entry name" value="Carbonic anhydrase"/>
    <property type="match status" value="1"/>
</dbReference>
<keyword evidence="11" id="KW-1185">Reference proteome</keyword>
<evidence type="ECO:0000256" key="5">
    <source>
        <dbReference type="ARBA" id="ARBA00023239"/>
    </source>
</evidence>
<dbReference type="PANTHER" id="PTHR18952">
    <property type="entry name" value="CARBONIC ANHYDRASE"/>
    <property type="match status" value="1"/>
</dbReference>
<gene>
    <name evidence="10" type="ORF">CCMP2556_LOCUS46398</name>
</gene>
<dbReference type="EC" id="4.2.1.1" evidence="2"/>
<keyword evidence="7" id="KW-0472">Membrane</keyword>
<dbReference type="CDD" id="cd03124">
    <property type="entry name" value="alpha_CA_prokaryotic_like"/>
    <property type="match status" value="1"/>
</dbReference>
<feature type="chain" id="PRO_5046260859" description="carbonic anhydrase" evidence="8">
    <location>
        <begin position="19"/>
        <end position="446"/>
    </location>
</feature>
<evidence type="ECO:0000256" key="1">
    <source>
        <dbReference type="ARBA" id="ARBA00010718"/>
    </source>
</evidence>
<keyword evidence="7" id="KW-1133">Transmembrane helix</keyword>
<keyword evidence="5" id="KW-0456">Lyase</keyword>
<evidence type="ECO:0000256" key="3">
    <source>
        <dbReference type="ARBA" id="ARBA00022723"/>
    </source>
</evidence>
<accession>A0ABP0RCF8</accession>
<dbReference type="InterPro" id="IPR001148">
    <property type="entry name" value="CA_dom"/>
</dbReference>
<keyword evidence="3" id="KW-0479">Metal-binding</keyword>
<evidence type="ECO:0000256" key="6">
    <source>
        <dbReference type="ARBA" id="ARBA00048348"/>
    </source>
</evidence>
<dbReference type="Pfam" id="PF00194">
    <property type="entry name" value="Carb_anhydrase"/>
    <property type="match status" value="1"/>
</dbReference>
<organism evidence="10 11">
    <name type="scientific">Durusdinium trenchii</name>
    <dbReference type="NCBI Taxonomy" id="1381693"/>
    <lineage>
        <taxon>Eukaryota</taxon>
        <taxon>Sar</taxon>
        <taxon>Alveolata</taxon>
        <taxon>Dinophyceae</taxon>
        <taxon>Suessiales</taxon>
        <taxon>Symbiodiniaceae</taxon>
        <taxon>Durusdinium</taxon>
    </lineage>
</organism>
<feature type="signal peptide" evidence="8">
    <location>
        <begin position="1"/>
        <end position="18"/>
    </location>
</feature>
<sequence length="446" mass="48731">MLISRLLWACAVLHAVLSATAPDQEQGPPWTYADQSSWGKLSNSKCGNEGDQAPINIVTTGALKQPAQPLKTSGHSSTFGGLSWNYTWPLVKAFLGTTPRGWQVMLTPPYDTSTIFTFLNGKQFSLRKLEFTSPSENSIDGQSFDMEMQLVHAASDGQMLISSVFLKVGLVDGNEYLSTFWPQFPPKVTPDGTAAQIANPYYAALPGGRSCFIFNGSGTVPPCGTDTIWMVFKEPLVISRAQRDLYRGALNASSAHSGFLRFAPPPAGVVQPWSTDLGMNNRITQPQGSRPVLFLPMSNPPTTMSFDLDGHFWGFLGIGLLALSVLIGLLALICLLCSGAAKRNVRSKEVYSAESDEAIDLFDPLTGPYICWKIGQSAGQDRQPLRRFPQPVANAPMQQRQQMHPQVQLWQQPPSMGVMPQSQMGGRPPMTQPMQFGGPGQARYMR</sequence>
<dbReference type="InterPro" id="IPR036398">
    <property type="entry name" value="CA_dom_sf"/>
</dbReference>
<keyword evidence="7" id="KW-0812">Transmembrane</keyword>
<dbReference type="InterPro" id="IPR023561">
    <property type="entry name" value="Carbonic_anhydrase_a-class"/>
</dbReference>
<dbReference type="Gene3D" id="3.10.200.10">
    <property type="entry name" value="Alpha carbonic anhydrase"/>
    <property type="match status" value="1"/>
</dbReference>
<evidence type="ECO:0000259" key="9">
    <source>
        <dbReference type="PROSITE" id="PS51144"/>
    </source>
</evidence>
<keyword evidence="4" id="KW-0862">Zinc</keyword>
<dbReference type="SMART" id="SM01057">
    <property type="entry name" value="Carb_anhydrase"/>
    <property type="match status" value="1"/>
</dbReference>
<comment type="similarity">
    <text evidence="1">Belongs to the alpha-carbonic anhydrase family.</text>
</comment>